<dbReference type="EMBL" id="KV417266">
    <property type="protein sequence ID" value="KZP01615.1"/>
    <property type="molecule type" value="Genomic_DNA"/>
</dbReference>
<protein>
    <submittedName>
        <fullName evidence="1">Uncharacterized protein</fullName>
    </submittedName>
</protein>
<accession>A0A167S6E1</accession>
<sequence length="80" mass="9113">MGRKRRPLRTIRVLPRKAKGNTRQVWIVASAHSDGCRRYDVMHAPSEIIIAGWCVTVASSGQRELAVSCRIEQCCLYSRR</sequence>
<reference evidence="1 2" key="1">
    <citation type="journal article" date="2016" name="Mol. Biol. Evol.">
        <title>Comparative Genomics of Early-Diverging Mushroom-Forming Fungi Provides Insights into the Origins of Lignocellulose Decay Capabilities.</title>
        <authorList>
            <person name="Nagy L.G."/>
            <person name="Riley R."/>
            <person name="Tritt A."/>
            <person name="Adam C."/>
            <person name="Daum C."/>
            <person name="Floudas D."/>
            <person name="Sun H."/>
            <person name="Yadav J.S."/>
            <person name="Pangilinan J."/>
            <person name="Larsson K.H."/>
            <person name="Matsuura K."/>
            <person name="Barry K."/>
            <person name="Labutti K."/>
            <person name="Kuo R."/>
            <person name="Ohm R.A."/>
            <person name="Bhattacharya S.S."/>
            <person name="Shirouzu T."/>
            <person name="Yoshinaga Y."/>
            <person name="Martin F.M."/>
            <person name="Grigoriev I.V."/>
            <person name="Hibbett D.S."/>
        </authorList>
    </citation>
    <scope>NUCLEOTIDE SEQUENCE [LARGE SCALE GENOMIC DNA]</scope>
    <source>
        <strain evidence="1 2">TUFC12733</strain>
    </source>
</reference>
<organism evidence="1 2">
    <name type="scientific">Calocera viscosa (strain TUFC12733)</name>
    <dbReference type="NCBI Taxonomy" id="1330018"/>
    <lineage>
        <taxon>Eukaryota</taxon>
        <taxon>Fungi</taxon>
        <taxon>Dikarya</taxon>
        <taxon>Basidiomycota</taxon>
        <taxon>Agaricomycotina</taxon>
        <taxon>Dacrymycetes</taxon>
        <taxon>Dacrymycetales</taxon>
        <taxon>Dacrymycetaceae</taxon>
        <taxon>Calocera</taxon>
    </lineage>
</organism>
<proteinExistence type="predicted"/>
<evidence type="ECO:0000313" key="1">
    <source>
        <dbReference type="EMBL" id="KZP01615.1"/>
    </source>
</evidence>
<gene>
    <name evidence="1" type="ORF">CALVIDRAFT_12851</name>
</gene>
<dbReference type="AlphaFoldDB" id="A0A167S6E1"/>
<name>A0A167S6E1_CALVF</name>
<keyword evidence="2" id="KW-1185">Reference proteome</keyword>
<dbReference type="Proteomes" id="UP000076738">
    <property type="component" value="Unassembled WGS sequence"/>
</dbReference>
<evidence type="ECO:0000313" key="2">
    <source>
        <dbReference type="Proteomes" id="UP000076738"/>
    </source>
</evidence>